<evidence type="ECO:0000259" key="8">
    <source>
        <dbReference type="Pfam" id="PF02229"/>
    </source>
</evidence>
<feature type="region of interest" description="Disordered" evidence="7">
    <location>
        <begin position="1"/>
        <end position="138"/>
    </location>
</feature>
<evidence type="ECO:0000256" key="4">
    <source>
        <dbReference type="ARBA" id="ARBA00023125"/>
    </source>
</evidence>
<comment type="subcellular location">
    <subcellularLocation>
        <location evidence="1">Nucleus</location>
    </subcellularLocation>
</comment>
<evidence type="ECO:0000256" key="5">
    <source>
        <dbReference type="ARBA" id="ARBA00023163"/>
    </source>
</evidence>
<evidence type="ECO:0000256" key="7">
    <source>
        <dbReference type="SAM" id="MobiDB-lite"/>
    </source>
</evidence>
<dbReference type="GO" id="GO:0005634">
    <property type="term" value="C:nucleus"/>
    <property type="evidence" value="ECO:0007669"/>
    <property type="project" value="UniProtKB-SubCell"/>
</dbReference>
<dbReference type="InterPro" id="IPR045125">
    <property type="entry name" value="Sub1/Tcp4-like"/>
</dbReference>
<feature type="compositionally biased region" description="Basic and acidic residues" evidence="7">
    <location>
        <begin position="247"/>
        <end position="256"/>
    </location>
</feature>
<dbReference type="OrthoDB" id="2505440at2759"/>
<feature type="compositionally biased region" description="Acidic residues" evidence="7">
    <location>
        <begin position="217"/>
        <end position="226"/>
    </location>
</feature>
<feature type="compositionally biased region" description="Acidic residues" evidence="7">
    <location>
        <begin position="88"/>
        <end position="99"/>
    </location>
</feature>
<dbReference type="Proteomes" id="UP000237631">
    <property type="component" value="Unassembled WGS sequence"/>
</dbReference>
<evidence type="ECO:0000256" key="1">
    <source>
        <dbReference type="ARBA" id="ARBA00004123"/>
    </source>
</evidence>
<dbReference type="PANTHER" id="PTHR13215">
    <property type="entry name" value="RNA POLYMERASE II TRANSCRIPTIONAL COACTIVATOR"/>
    <property type="match status" value="1"/>
</dbReference>
<reference evidence="10" key="1">
    <citation type="journal article" date="2017" name="bioRxiv">
        <title>Conservation of a gene cluster reveals novel cercosporin biosynthetic mechanisms and extends production to the genus Colletotrichum.</title>
        <authorList>
            <person name="de Jonge R."/>
            <person name="Ebert M.K."/>
            <person name="Huitt-Roehl C.R."/>
            <person name="Pal P."/>
            <person name="Suttle J.C."/>
            <person name="Spanner R.E."/>
            <person name="Neubauer J.D."/>
            <person name="Jurick W.M.II."/>
            <person name="Stott K.A."/>
            <person name="Secor G.A."/>
            <person name="Thomma B.P.H.J."/>
            <person name="Van de Peer Y."/>
            <person name="Townsend C.A."/>
            <person name="Bolton M.D."/>
        </authorList>
    </citation>
    <scope>NUCLEOTIDE SEQUENCE [LARGE SCALE GENOMIC DNA]</scope>
    <source>
        <strain evidence="10">CBS538.71</strain>
    </source>
</reference>
<dbReference type="InterPro" id="IPR009044">
    <property type="entry name" value="ssDNA-bd_transcriptional_reg"/>
</dbReference>
<comment type="caution">
    <text evidence="9">The sequence shown here is derived from an EMBL/GenBank/DDBJ whole genome shotgun (WGS) entry which is preliminary data.</text>
</comment>
<gene>
    <name evidence="9" type="ORF">CBER1_11469</name>
</gene>
<keyword evidence="5" id="KW-0804">Transcription</keyword>
<dbReference type="STRING" id="357750.A0A2S6CE23"/>
<keyword evidence="10" id="KW-1185">Reference proteome</keyword>
<dbReference type="GO" id="GO:0003713">
    <property type="term" value="F:transcription coactivator activity"/>
    <property type="evidence" value="ECO:0007669"/>
    <property type="project" value="InterPro"/>
</dbReference>
<feature type="region of interest" description="Disordered" evidence="7">
    <location>
        <begin position="202"/>
        <end position="274"/>
    </location>
</feature>
<dbReference type="Pfam" id="PF02229">
    <property type="entry name" value="PC4"/>
    <property type="match status" value="1"/>
</dbReference>
<keyword evidence="4" id="KW-0238">DNA-binding</keyword>
<evidence type="ECO:0000256" key="2">
    <source>
        <dbReference type="ARBA" id="ARBA00009001"/>
    </source>
</evidence>
<dbReference type="EMBL" id="PNEN01000480">
    <property type="protein sequence ID" value="PPJ57982.1"/>
    <property type="molecule type" value="Genomic_DNA"/>
</dbReference>
<evidence type="ECO:0000313" key="10">
    <source>
        <dbReference type="Proteomes" id="UP000237631"/>
    </source>
</evidence>
<comment type="similarity">
    <text evidence="2">Belongs to the transcriptional coactivator PC4 family.</text>
</comment>
<feature type="compositionally biased region" description="Basic residues" evidence="7">
    <location>
        <begin position="55"/>
        <end position="73"/>
    </location>
</feature>
<name>A0A2S6CE23_9PEZI</name>
<proteinExistence type="inferred from homology"/>
<dbReference type="AlphaFoldDB" id="A0A2S6CE23"/>
<keyword evidence="6" id="KW-0539">Nucleus</keyword>
<protein>
    <recommendedName>
        <fullName evidence="8">Transcriptional coactivator p15 (PC4) C-terminal domain-containing protein</fullName>
    </recommendedName>
</protein>
<evidence type="ECO:0000256" key="6">
    <source>
        <dbReference type="ARBA" id="ARBA00023242"/>
    </source>
</evidence>
<keyword evidence="3" id="KW-0805">Transcription regulation</keyword>
<dbReference type="Gene3D" id="2.30.31.10">
    <property type="entry name" value="Transcriptional Coactivator Pc4, Chain A"/>
    <property type="match status" value="1"/>
</dbReference>
<dbReference type="GO" id="GO:0003677">
    <property type="term" value="F:DNA binding"/>
    <property type="evidence" value="ECO:0007669"/>
    <property type="project" value="UniProtKB-KW"/>
</dbReference>
<feature type="compositionally biased region" description="Basic and acidic residues" evidence="7">
    <location>
        <begin position="227"/>
        <end position="236"/>
    </location>
</feature>
<feature type="compositionally biased region" description="Acidic residues" evidence="7">
    <location>
        <begin position="237"/>
        <end position="246"/>
    </location>
</feature>
<dbReference type="GO" id="GO:0060261">
    <property type="term" value="P:positive regulation of transcription initiation by RNA polymerase II"/>
    <property type="evidence" value="ECO:0007669"/>
    <property type="project" value="InterPro"/>
</dbReference>
<evidence type="ECO:0000313" key="9">
    <source>
        <dbReference type="EMBL" id="PPJ57982.1"/>
    </source>
</evidence>
<accession>A0A2S6CE23</accession>
<feature type="compositionally biased region" description="Low complexity" evidence="7">
    <location>
        <begin position="110"/>
        <end position="127"/>
    </location>
</feature>
<feature type="domain" description="Transcriptional coactivator p15 (PC4) C-terminal" evidence="8">
    <location>
        <begin position="142"/>
        <end position="190"/>
    </location>
</feature>
<organism evidence="9 10">
    <name type="scientific">Cercospora berteroae</name>
    <dbReference type="NCBI Taxonomy" id="357750"/>
    <lineage>
        <taxon>Eukaryota</taxon>
        <taxon>Fungi</taxon>
        <taxon>Dikarya</taxon>
        <taxon>Ascomycota</taxon>
        <taxon>Pezizomycotina</taxon>
        <taxon>Dothideomycetes</taxon>
        <taxon>Dothideomycetidae</taxon>
        <taxon>Mycosphaerellales</taxon>
        <taxon>Mycosphaerellaceae</taxon>
        <taxon>Cercospora</taxon>
    </lineage>
</organism>
<feature type="compositionally biased region" description="Polar residues" evidence="7">
    <location>
        <begin position="10"/>
        <end position="22"/>
    </location>
</feature>
<dbReference type="SUPFAM" id="SSF54447">
    <property type="entry name" value="ssDNA-binding transcriptional regulator domain"/>
    <property type="match status" value="1"/>
</dbReference>
<sequence length="274" mass="30429">MSGIYHSYFDTVSTTRKSSPTKRPSPAKKQQDPPTKLSKAFTRQLEKTLSTTTSTKKRKGGAARKGSAKRKRVPTSAKMPKRPAAPEETYDSDGGFVEDAEPKSKKSKHSASSTSKTSKKTAGAGSSVPATMEKDKDGGVYWAIANKRRVQLTEFKGTLMVGIREFYEKDGEMLPGKKGISMTLEQFDAVLGVLPELEREVKKRGGKVRRVRVEGEKDGEEDEGDGGVEKEEKEVEVNEEEEEEEELPKKTKNKLEKFKHKAKNHEATSDEDDD</sequence>
<dbReference type="InterPro" id="IPR003173">
    <property type="entry name" value="PC4_C"/>
</dbReference>
<evidence type="ECO:0000256" key="3">
    <source>
        <dbReference type="ARBA" id="ARBA00023015"/>
    </source>
</evidence>